<accession>A0A269THL3</accession>
<feature type="coiled-coil region" evidence="1">
    <location>
        <begin position="97"/>
        <end position="153"/>
    </location>
</feature>
<dbReference type="OrthoDB" id="403185at2"/>
<dbReference type="RefSeq" id="WP_095335215.1">
    <property type="nucleotide sequence ID" value="NZ_NQNY01000023.1"/>
</dbReference>
<evidence type="ECO:0000313" key="3">
    <source>
        <dbReference type="Proteomes" id="UP000216943"/>
    </source>
</evidence>
<dbReference type="EMBL" id="NQNY01000023">
    <property type="protein sequence ID" value="PAK20887.1"/>
    <property type="molecule type" value="Genomic_DNA"/>
</dbReference>
<protein>
    <recommendedName>
        <fullName evidence="4">DUF16 domain-containing protein</fullName>
    </recommendedName>
</protein>
<evidence type="ECO:0000313" key="2">
    <source>
        <dbReference type="EMBL" id="PAK20887.1"/>
    </source>
</evidence>
<name>A0A269THL3_9BACT</name>
<keyword evidence="1" id="KW-0175">Coiled coil</keyword>
<dbReference type="AlphaFoldDB" id="A0A269THL3"/>
<evidence type="ECO:0000256" key="1">
    <source>
        <dbReference type="SAM" id="Coils"/>
    </source>
</evidence>
<organism evidence="2 3">
    <name type="scientific">Mycoplasmopsis agassizii</name>
    <dbReference type="NCBI Taxonomy" id="33922"/>
    <lineage>
        <taxon>Bacteria</taxon>
        <taxon>Bacillati</taxon>
        <taxon>Mycoplasmatota</taxon>
        <taxon>Mycoplasmoidales</taxon>
        <taxon>Metamycoplasmataceae</taxon>
        <taxon>Mycoplasmopsis</taxon>
    </lineage>
</organism>
<reference evidence="3" key="1">
    <citation type="submission" date="2017-08" db="EMBL/GenBank/DDBJ databases">
        <authorList>
            <person name="Alvarez-Ponce D."/>
            <person name="Weitzman C.L."/>
            <person name="Tillett R.L."/>
            <person name="Sandmeier F.C."/>
            <person name="Tracy C.R."/>
        </authorList>
    </citation>
    <scope>NUCLEOTIDE SEQUENCE [LARGE SCALE GENOMIC DNA]</scope>
    <source>
        <strain evidence="3">723</strain>
    </source>
</reference>
<sequence>MSDNKPKDNREELDVTTYCKDLRDIQKNYKLYTNDKKYLFSEEGSKLKHDLSIEGEKIVKEPKKGGGTKKGKNFTDLYNRSKGELIVYIDEKFDEFKDDNNKRHDESKQQIINLEKRFDEFKDENNKKHEESRLESQKQINALEERLNKKIDNRFDEILKAIKENK</sequence>
<comment type="caution">
    <text evidence="2">The sequence shown here is derived from an EMBL/GenBank/DDBJ whole genome shotgun (WGS) entry which is preliminary data.</text>
</comment>
<dbReference type="Proteomes" id="UP000216943">
    <property type="component" value="Unassembled WGS sequence"/>
</dbReference>
<evidence type="ECO:0008006" key="4">
    <source>
        <dbReference type="Google" id="ProtNLM"/>
    </source>
</evidence>
<gene>
    <name evidence="2" type="ORF">CJJ23_04865</name>
</gene>
<proteinExistence type="predicted"/>